<dbReference type="EMBL" id="FOAA01000011">
    <property type="protein sequence ID" value="SEL21374.1"/>
    <property type="molecule type" value="Genomic_DNA"/>
</dbReference>
<dbReference type="HAMAP" id="MF_00171">
    <property type="entry name" value="TruA"/>
    <property type="match status" value="1"/>
</dbReference>
<accession>A0A1H7ND52</accession>
<evidence type="ECO:0000256" key="3">
    <source>
        <dbReference type="ARBA" id="ARBA00023235"/>
    </source>
</evidence>
<dbReference type="InterPro" id="IPR020094">
    <property type="entry name" value="TruA/RsuA/RluB/E/F_N"/>
</dbReference>
<evidence type="ECO:0000256" key="5">
    <source>
        <dbReference type="PIRSR" id="PIRSR001430-1"/>
    </source>
</evidence>
<comment type="catalytic activity">
    <reaction evidence="4 7">
        <text>uridine(38/39/40) in tRNA = pseudouridine(38/39/40) in tRNA</text>
        <dbReference type="Rhea" id="RHEA:22376"/>
        <dbReference type="Rhea" id="RHEA-COMP:10085"/>
        <dbReference type="Rhea" id="RHEA-COMP:10087"/>
        <dbReference type="ChEBI" id="CHEBI:65314"/>
        <dbReference type="ChEBI" id="CHEBI:65315"/>
        <dbReference type="EC" id="5.4.99.12"/>
    </reaction>
</comment>
<feature type="binding site" evidence="4 6">
    <location>
        <position position="114"/>
    </location>
    <ligand>
        <name>substrate</name>
    </ligand>
</feature>
<dbReference type="RefSeq" id="WP_090254130.1">
    <property type="nucleotide sequence ID" value="NZ_FOAA01000011.1"/>
</dbReference>
<name>A0A1H7ND52_9GAMM</name>
<dbReference type="PANTHER" id="PTHR11142">
    <property type="entry name" value="PSEUDOURIDYLATE SYNTHASE"/>
    <property type="match status" value="1"/>
</dbReference>
<dbReference type="Proteomes" id="UP000199256">
    <property type="component" value="Unassembled WGS sequence"/>
</dbReference>
<dbReference type="InterPro" id="IPR020097">
    <property type="entry name" value="PsdUridine_synth_TruA_a/b_dom"/>
</dbReference>
<dbReference type="Gene3D" id="3.30.70.580">
    <property type="entry name" value="Pseudouridine synthase I, catalytic domain, N-terminal subdomain"/>
    <property type="match status" value="1"/>
</dbReference>
<comment type="function">
    <text evidence="4">Formation of pseudouridine at positions 38, 39 and 40 in the anticodon stem and loop of transfer RNAs.</text>
</comment>
<feature type="domain" description="Pseudouridine synthase I TruA alpha/beta" evidence="8">
    <location>
        <begin position="147"/>
        <end position="249"/>
    </location>
</feature>
<keyword evidence="3 4" id="KW-0413">Isomerase</keyword>
<dbReference type="GO" id="GO:0031119">
    <property type="term" value="P:tRNA pseudouridine synthesis"/>
    <property type="evidence" value="ECO:0007669"/>
    <property type="project" value="UniProtKB-UniRule"/>
</dbReference>
<protein>
    <recommendedName>
        <fullName evidence="4">tRNA pseudouridine synthase A</fullName>
        <ecNumber evidence="4">5.4.99.12</ecNumber>
    </recommendedName>
    <alternativeName>
        <fullName evidence="4">tRNA pseudouridine(38-40) synthase</fullName>
    </alternativeName>
    <alternativeName>
        <fullName evidence="4">tRNA pseudouridylate synthase I</fullName>
    </alternativeName>
    <alternativeName>
        <fullName evidence="4">tRNA-uridine isomerase I</fullName>
    </alternativeName>
</protein>
<dbReference type="PIRSF" id="PIRSF001430">
    <property type="entry name" value="tRNA_psdUrid_synth"/>
    <property type="match status" value="1"/>
</dbReference>
<comment type="caution">
    <text evidence="4">Lacks conserved residue(s) required for the propagation of feature annotation.</text>
</comment>
<dbReference type="AlphaFoldDB" id="A0A1H7ND52"/>
<keyword evidence="2 4" id="KW-0819">tRNA processing</keyword>
<evidence type="ECO:0000256" key="7">
    <source>
        <dbReference type="RuleBase" id="RU003792"/>
    </source>
</evidence>
<dbReference type="CDD" id="cd02570">
    <property type="entry name" value="PseudoU_synth_EcTruA"/>
    <property type="match status" value="1"/>
</dbReference>
<reference evidence="10" key="1">
    <citation type="submission" date="2016-10" db="EMBL/GenBank/DDBJ databases">
        <authorList>
            <person name="Varghese N."/>
            <person name="Submissions S."/>
        </authorList>
    </citation>
    <scope>NUCLEOTIDE SEQUENCE [LARGE SCALE GENOMIC DNA]</scope>
    <source>
        <strain evidence="10">DSM 241</strain>
    </source>
</reference>
<dbReference type="STRING" id="1396821.SAMN05444515_11191"/>
<dbReference type="InterPro" id="IPR020095">
    <property type="entry name" value="PsdUridine_synth_TruA_C"/>
</dbReference>
<dbReference type="InterPro" id="IPR001406">
    <property type="entry name" value="PsdUridine_synth_TruA"/>
</dbReference>
<dbReference type="GO" id="GO:0003723">
    <property type="term" value="F:RNA binding"/>
    <property type="evidence" value="ECO:0007669"/>
    <property type="project" value="InterPro"/>
</dbReference>
<keyword evidence="10" id="KW-1185">Reference proteome</keyword>
<dbReference type="Pfam" id="PF01416">
    <property type="entry name" value="PseudoU_synth_1"/>
    <property type="match status" value="2"/>
</dbReference>
<proteinExistence type="inferred from homology"/>
<evidence type="ECO:0000256" key="2">
    <source>
        <dbReference type="ARBA" id="ARBA00022694"/>
    </source>
</evidence>
<evidence type="ECO:0000256" key="4">
    <source>
        <dbReference type="HAMAP-Rule" id="MF_00171"/>
    </source>
</evidence>
<dbReference type="GO" id="GO:0160147">
    <property type="term" value="F:tRNA pseudouridine(38-40) synthase activity"/>
    <property type="evidence" value="ECO:0007669"/>
    <property type="project" value="UniProtKB-EC"/>
</dbReference>
<organism evidence="9 10">
    <name type="scientific">Ectothiorhodospira marina</name>
    <dbReference type="NCBI Taxonomy" id="1396821"/>
    <lineage>
        <taxon>Bacteria</taxon>
        <taxon>Pseudomonadati</taxon>
        <taxon>Pseudomonadota</taxon>
        <taxon>Gammaproteobacteria</taxon>
        <taxon>Chromatiales</taxon>
        <taxon>Ectothiorhodospiraceae</taxon>
        <taxon>Ectothiorhodospira</taxon>
    </lineage>
</organism>
<dbReference type="EC" id="5.4.99.12" evidence="4"/>
<sequence length="264" mass="30027">MTETLQRLAIGIEYDGSGFRGWQTQREARTLQAQVEKALSRVADEPIHVTCAGRTDAGVHATGQIIHFDTRAVRDPRAWLLGGNSHLSPELSFQWVRPMPADFHARFSARWRRYRYIFLNRLTRPAILRRRVTWIHRPLDAALMAEAVPHLLGEQDFSSFRAKGCQARTPIRTVQEVSVHRRGDFIHMDIRANAFLHHMVRNIAGVLMAIGRGEYPPDWIAEVLAARDRSQASVTAPPDGLYLVQVGYEDHFDLHPPAIVPEYA</sequence>
<dbReference type="OrthoDB" id="9811823at2"/>
<dbReference type="FunFam" id="3.30.70.580:FF:000001">
    <property type="entry name" value="tRNA pseudouridine synthase A"/>
    <property type="match status" value="1"/>
</dbReference>
<dbReference type="InterPro" id="IPR020103">
    <property type="entry name" value="PsdUridine_synth_cat_dom_sf"/>
</dbReference>
<evidence type="ECO:0000256" key="6">
    <source>
        <dbReference type="PIRSR" id="PIRSR001430-2"/>
    </source>
</evidence>
<comment type="similarity">
    <text evidence="1 4 7">Belongs to the tRNA pseudouridine synthase TruA family.</text>
</comment>
<comment type="subunit">
    <text evidence="4">Homodimer.</text>
</comment>
<gene>
    <name evidence="4" type="primary">truA</name>
    <name evidence="9" type="ORF">SAMN05444515_11191</name>
</gene>
<evidence type="ECO:0000313" key="10">
    <source>
        <dbReference type="Proteomes" id="UP000199256"/>
    </source>
</evidence>
<dbReference type="SUPFAM" id="SSF55120">
    <property type="entry name" value="Pseudouridine synthase"/>
    <property type="match status" value="1"/>
</dbReference>
<feature type="domain" description="Pseudouridine synthase I TruA alpha/beta" evidence="8">
    <location>
        <begin position="13"/>
        <end position="107"/>
    </location>
</feature>
<dbReference type="NCBIfam" id="TIGR00071">
    <property type="entry name" value="hisT_truA"/>
    <property type="match status" value="1"/>
</dbReference>
<evidence type="ECO:0000256" key="1">
    <source>
        <dbReference type="ARBA" id="ARBA00009375"/>
    </source>
</evidence>
<dbReference type="PANTHER" id="PTHR11142:SF0">
    <property type="entry name" value="TRNA PSEUDOURIDINE SYNTHASE-LIKE 1"/>
    <property type="match status" value="1"/>
</dbReference>
<feature type="active site" description="Nucleophile" evidence="4 5">
    <location>
        <position position="56"/>
    </location>
</feature>
<evidence type="ECO:0000313" key="9">
    <source>
        <dbReference type="EMBL" id="SEL21374.1"/>
    </source>
</evidence>
<evidence type="ECO:0000259" key="8">
    <source>
        <dbReference type="Pfam" id="PF01416"/>
    </source>
</evidence>
<dbReference type="Gene3D" id="3.30.70.660">
    <property type="entry name" value="Pseudouridine synthase I, catalytic domain, C-terminal subdomain"/>
    <property type="match status" value="1"/>
</dbReference>